<dbReference type="InterPro" id="IPR011989">
    <property type="entry name" value="ARM-like"/>
</dbReference>
<accession>A0A9D5CYJ9</accession>
<reference evidence="9" key="2">
    <citation type="journal article" date="2022" name="Hortic Res">
        <title>The genome of Dioscorea zingiberensis sheds light on the biosynthesis, origin and evolution of the medicinally important diosgenin saponins.</title>
        <authorList>
            <person name="Li Y."/>
            <person name="Tan C."/>
            <person name="Li Z."/>
            <person name="Guo J."/>
            <person name="Li S."/>
            <person name="Chen X."/>
            <person name="Wang C."/>
            <person name="Dai X."/>
            <person name="Yang H."/>
            <person name="Song W."/>
            <person name="Hou L."/>
            <person name="Xu J."/>
            <person name="Tong Z."/>
            <person name="Xu A."/>
            <person name="Yuan X."/>
            <person name="Wang W."/>
            <person name="Yang Q."/>
            <person name="Chen L."/>
            <person name="Sun Z."/>
            <person name="Wang K."/>
            <person name="Pan B."/>
            <person name="Chen J."/>
            <person name="Bao Y."/>
            <person name="Liu F."/>
            <person name="Qi X."/>
            <person name="Gang D.R."/>
            <person name="Wen J."/>
            <person name="Li J."/>
        </authorList>
    </citation>
    <scope>NUCLEOTIDE SEQUENCE</scope>
    <source>
        <strain evidence="9">Dzin_1.0</strain>
    </source>
</reference>
<keyword evidence="5" id="KW-0677">Repeat</keyword>
<dbReference type="Pfam" id="PF25598">
    <property type="entry name" value="ARM_PUB"/>
    <property type="match status" value="1"/>
</dbReference>
<comment type="caution">
    <text evidence="9">The sequence shown here is derived from an EMBL/GenBank/DDBJ whole genome shotgun (WGS) entry which is preliminary data.</text>
</comment>
<dbReference type="SMART" id="SM00185">
    <property type="entry name" value="ARM"/>
    <property type="match status" value="2"/>
</dbReference>
<name>A0A9D5CYJ9_9LILI</name>
<gene>
    <name evidence="9" type="ORF">J5N97_009577</name>
</gene>
<dbReference type="Pfam" id="PF04564">
    <property type="entry name" value="U-box"/>
    <property type="match status" value="1"/>
</dbReference>
<organism evidence="9 10">
    <name type="scientific">Dioscorea zingiberensis</name>
    <dbReference type="NCBI Taxonomy" id="325984"/>
    <lineage>
        <taxon>Eukaryota</taxon>
        <taxon>Viridiplantae</taxon>
        <taxon>Streptophyta</taxon>
        <taxon>Embryophyta</taxon>
        <taxon>Tracheophyta</taxon>
        <taxon>Spermatophyta</taxon>
        <taxon>Magnoliopsida</taxon>
        <taxon>Liliopsida</taxon>
        <taxon>Dioscoreales</taxon>
        <taxon>Dioscoreaceae</taxon>
        <taxon>Dioscorea</taxon>
    </lineage>
</organism>
<dbReference type="PROSITE" id="PS51698">
    <property type="entry name" value="U_BOX"/>
    <property type="match status" value="1"/>
</dbReference>
<evidence type="ECO:0000256" key="5">
    <source>
        <dbReference type="ARBA" id="ARBA00022737"/>
    </source>
</evidence>
<dbReference type="PROSITE" id="PS50176">
    <property type="entry name" value="ARM_REPEAT"/>
    <property type="match status" value="1"/>
</dbReference>
<proteinExistence type="predicted"/>
<dbReference type="AlphaFoldDB" id="A0A9D5CYJ9"/>
<sequence>MAAAVAAPPVPASEAGKLAEALLIVLRDVSATEDFSCAPGPLRDDCVRLARKFSLLSHLLEEIRDFTSRGQDGSSPASSSRAVSPVSCLVDLLLALDVAKSFIMRGRSAGLELAGKNIAVQFQYVTWQLEKVLVALPFDYFGISDEVQEEVELVCAQLRRATEKCGTPNLKLFSEIYHILSRTHSKEFKRLSSSMSGRFLIQSASHGPSDPCKVLKSDTIAVPEDFRCPISLELMRDPVIVSTGQTYERSSIQKWIDCGNGTCPKTQQKLQNLTLTPNYALRSLIMQWCEDHKVEQLCRTMSGGLRKSFGVFHEDGGNRFTIDALVHKLSSRCNEERNSAAAEIRSLAKRNAENRILIAKAGAIPTLVDLLSEGDLKIQEHAVTSILNLSIHDDNKVLIVLAGAIDGMIQVLRSGSMEARENAAATIFSLSLVDENKITIGSTPGAIEALVKLLSMAEFKGKERCCHSIVQLVHLQREQNACYSCRCSNSFA</sequence>
<dbReference type="SUPFAM" id="SSF57850">
    <property type="entry name" value="RING/U-box"/>
    <property type="match status" value="1"/>
</dbReference>
<dbReference type="EC" id="2.3.2.27" evidence="3"/>
<dbReference type="InterPro" id="IPR000225">
    <property type="entry name" value="Armadillo"/>
</dbReference>
<dbReference type="InterPro" id="IPR058678">
    <property type="entry name" value="ARM_PUB"/>
</dbReference>
<keyword evidence="4" id="KW-0808">Transferase</keyword>
<keyword evidence="6" id="KW-0833">Ubl conjugation pathway</keyword>
<dbReference type="OrthoDB" id="7537227at2759"/>
<evidence type="ECO:0000256" key="7">
    <source>
        <dbReference type="PROSITE-ProRule" id="PRU00259"/>
    </source>
</evidence>
<evidence type="ECO:0000259" key="8">
    <source>
        <dbReference type="PROSITE" id="PS51698"/>
    </source>
</evidence>
<dbReference type="SMART" id="SM00504">
    <property type="entry name" value="Ubox"/>
    <property type="match status" value="1"/>
</dbReference>
<comment type="catalytic activity">
    <reaction evidence="1">
        <text>S-ubiquitinyl-[E2 ubiquitin-conjugating enzyme]-L-cysteine + [acceptor protein]-L-lysine = [E2 ubiquitin-conjugating enzyme]-L-cysteine + N(6)-ubiquitinyl-[acceptor protein]-L-lysine.</text>
        <dbReference type="EC" id="2.3.2.27"/>
    </reaction>
</comment>
<evidence type="ECO:0000256" key="3">
    <source>
        <dbReference type="ARBA" id="ARBA00012483"/>
    </source>
</evidence>
<dbReference type="PANTHER" id="PTHR23315:SF52">
    <property type="entry name" value="U-BOX DOMAIN-CONTAINING PROTEIN 10"/>
    <property type="match status" value="1"/>
</dbReference>
<dbReference type="CDD" id="cd16664">
    <property type="entry name" value="RING-Ubox_PUB"/>
    <property type="match status" value="1"/>
</dbReference>
<dbReference type="InterPro" id="IPR016024">
    <property type="entry name" value="ARM-type_fold"/>
</dbReference>
<dbReference type="GO" id="GO:0016567">
    <property type="term" value="P:protein ubiquitination"/>
    <property type="evidence" value="ECO:0007669"/>
    <property type="project" value="InterPro"/>
</dbReference>
<evidence type="ECO:0000313" key="10">
    <source>
        <dbReference type="Proteomes" id="UP001085076"/>
    </source>
</evidence>
<dbReference type="Gene3D" id="1.25.10.10">
    <property type="entry name" value="Leucine-rich Repeat Variant"/>
    <property type="match status" value="1"/>
</dbReference>
<protein>
    <recommendedName>
        <fullName evidence="3">RING-type E3 ubiquitin transferase</fullName>
        <ecNumber evidence="3">2.3.2.27</ecNumber>
    </recommendedName>
</protein>
<dbReference type="InterPro" id="IPR013083">
    <property type="entry name" value="Znf_RING/FYVE/PHD"/>
</dbReference>
<dbReference type="InterPro" id="IPR003613">
    <property type="entry name" value="Ubox_domain"/>
</dbReference>
<feature type="domain" description="U-box" evidence="8">
    <location>
        <begin position="221"/>
        <end position="295"/>
    </location>
</feature>
<evidence type="ECO:0000256" key="2">
    <source>
        <dbReference type="ARBA" id="ARBA00004906"/>
    </source>
</evidence>
<dbReference type="SUPFAM" id="SSF48371">
    <property type="entry name" value="ARM repeat"/>
    <property type="match status" value="1"/>
</dbReference>
<dbReference type="InterPro" id="IPR045210">
    <property type="entry name" value="RING-Ubox_PUB"/>
</dbReference>
<dbReference type="PANTHER" id="PTHR23315">
    <property type="entry name" value="U BOX DOMAIN-CONTAINING"/>
    <property type="match status" value="1"/>
</dbReference>
<feature type="repeat" description="ARM" evidence="7">
    <location>
        <begin position="362"/>
        <end position="404"/>
    </location>
</feature>
<dbReference type="Gene3D" id="3.30.40.10">
    <property type="entry name" value="Zinc/RING finger domain, C3HC4 (zinc finger)"/>
    <property type="match status" value="1"/>
</dbReference>
<dbReference type="GO" id="GO:0061630">
    <property type="term" value="F:ubiquitin protein ligase activity"/>
    <property type="evidence" value="ECO:0007669"/>
    <property type="project" value="UniProtKB-EC"/>
</dbReference>
<dbReference type="Pfam" id="PF25368">
    <property type="entry name" value="PUB10_N"/>
    <property type="match status" value="1"/>
</dbReference>
<comment type="pathway">
    <text evidence="2">Protein modification; protein ubiquitination.</text>
</comment>
<evidence type="ECO:0000313" key="9">
    <source>
        <dbReference type="EMBL" id="KAJ0981322.1"/>
    </source>
</evidence>
<evidence type="ECO:0000256" key="1">
    <source>
        <dbReference type="ARBA" id="ARBA00000900"/>
    </source>
</evidence>
<evidence type="ECO:0000256" key="6">
    <source>
        <dbReference type="ARBA" id="ARBA00022786"/>
    </source>
</evidence>
<dbReference type="InterPro" id="IPR057623">
    <property type="entry name" value="PUB12-19-like_N"/>
</dbReference>
<evidence type="ECO:0000256" key="4">
    <source>
        <dbReference type="ARBA" id="ARBA00022679"/>
    </source>
</evidence>
<keyword evidence="10" id="KW-1185">Reference proteome</keyword>
<dbReference type="Proteomes" id="UP001085076">
    <property type="component" value="Miscellaneous, Linkage group lg02"/>
</dbReference>
<reference evidence="9" key="1">
    <citation type="submission" date="2021-03" db="EMBL/GenBank/DDBJ databases">
        <authorList>
            <person name="Li Z."/>
            <person name="Yang C."/>
        </authorList>
    </citation>
    <scope>NUCLEOTIDE SEQUENCE</scope>
    <source>
        <strain evidence="9">Dzin_1.0</strain>
        <tissue evidence="9">Leaf</tissue>
    </source>
</reference>
<dbReference type="EMBL" id="JAGGNH010000002">
    <property type="protein sequence ID" value="KAJ0981322.1"/>
    <property type="molecule type" value="Genomic_DNA"/>
</dbReference>
<dbReference type="FunFam" id="3.30.40.10:FF:000335">
    <property type="entry name" value="RING-type E3 ubiquitin transferase"/>
    <property type="match status" value="1"/>
</dbReference>